<dbReference type="RefSeq" id="WP_183624851.1">
    <property type="nucleotide sequence ID" value="NZ_JACHWJ010000003.1"/>
</dbReference>
<dbReference type="Gene3D" id="1.10.10.10">
    <property type="entry name" value="Winged helix-like DNA-binding domain superfamily/Winged helix DNA-binding domain"/>
    <property type="match status" value="1"/>
</dbReference>
<dbReference type="AlphaFoldDB" id="A0A7W4UP10"/>
<name>A0A7W4UP10_9MICO</name>
<comment type="caution">
    <text evidence="2">The sequence shown here is derived from an EMBL/GenBank/DDBJ whole genome shotgun (WGS) entry which is preliminary data.</text>
</comment>
<accession>A0A7W4UP10</accession>
<evidence type="ECO:0000256" key="1">
    <source>
        <dbReference type="SAM" id="MobiDB-lite"/>
    </source>
</evidence>
<protein>
    <recommendedName>
        <fullName evidence="4">HTH hxlR-type domain-containing protein</fullName>
    </recommendedName>
</protein>
<evidence type="ECO:0000313" key="2">
    <source>
        <dbReference type="EMBL" id="MBB2957981.1"/>
    </source>
</evidence>
<evidence type="ECO:0008006" key="4">
    <source>
        <dbReference type="Google" id="ProtNLM"/>
    </source>
</evidence>
<dbReference type="InterPro" id="IPR036388">
    <property type="entry name" value="WH-like_DNA-bd_sf"/>
</dbReference>
<organism evidence="2 3">
    <name type="scientific">Pseudoclavibacter helvolus</name>
    <dbReference type="NCBI Taxonomy" id="255205"/>
    <lineage>
        <taxon>Bacteria</taxon>
        <taxon>Bacillati</taxon>
        <taxon>Actinomycetota</taxon>
        <taxon>Actinomycetes</taxon>
        <taxon>Micrococcales</taxon>
        <taxon>Microbacteriaceae</taxon>
        <taxon>Pseudoclavibacter</taxon>
    </lineage>
</organism>
<proteinExistence type="predicted"/>
<evidence type="ECO:0000313" key="3">
    <source>
        <dbReference type="Proteomes" id="UP000545286"/>
    </source>
</evidence>
<gene>
    <name evidence="2" type="ORF">FHX72_002126</name>
</gene>
<feature type="region of interest" description="Disordered" evidence="1">
    <location>
        <begin position="27"/>
        <end position="47"/>
    </location>
</feature>
<dbReference type="EMBL" id="JACHWJ010000003">
    <property type="protein sequence ID" value="MBB2957981.1"/>
    <property type="molecule type" value="Genomic_DNA"/>
</dbReference>
<sequence>MGESLRNYRVYSILSQLSFFVNDDEGLDSSVERSTRGDGPSTGRGARLQRTRAAYDLTPSGHEPSAVLFAMKQWGETHVPREVPAKVDARVRDGESSVTSQLVDEHDVAVPADEVTFVRS</sequence>
<keyword evidence="3" id="KW-1185">Reference proteome</keyword>
<dbReference type="Proteomes" id="UP000545286">
    <property type="component" value="Unassembled WGS sequence"/>
</dbReference>
<reference evidence="2 3" key="1">
    <citation type="submission" date="2020-08" db="EMBL/GenBank/DDBJ databases">
        <title>Sequencing the genomes of 1000 actinobacteria strains.</title>
        <authorList>
            <person name="Klenk H.-P."/>
        </authorList>
    </citation>
    <scope>NUCLEOTIDE SEQUENCE [LARGE SCALE GENOMIC DNA]</scope>
    <source>
        <strain evidence="2 3">DSM 20419</strain>
    </source>
</reference>